<sequence>MATTSARLLRLLSLLQSGDAWTGPALAEALRVSDRTVRRDVDALRNLGYAVDVSRGPGGRYRLGPGPRLPPLVFDEEQAIAVAVALQAAPRSIIGLDAAAARALETLLQVLPPRLGQQVAGLTITSVVNLWDLAPPPVDAVVLRDVSTAIHRTETLRYTIGSAAASPASTVEPHHLVSWAGRWCLLGWNPTGRRWQALRLDLLTLRTPNGPRFDRRMIPGGDVAAYFTTLFDRGDNLDHWPCQGSAVVDQPAELIARFAPGGTRVQPLGPTSSRVTMGAWSWNGIASLLGSFDAVVRDAEPAALREACRELAARYR</sequence>
<accession>A0A939C418</accession>
<evidence type="ECO:0000256" key="3">
    <source>
        <dbReference type="ARBA" id="ARBA00023163"/>
    </source>
</evidence>
<keyword evidence="3" id="KW-0804">Transcription</keyword>
<dbReference type="InterPro" id="IPR013196">
    <property type="entry name" value="HTH_11"/>
</dbReference>
<dbReference type="InterPro" id="IPR001034">
    <property type="entry name" value="DeoR_HTH"/>
</dbReference>
<dbReference type="GO" id="GO:0003700">
    <property type="term" value="F:DNA-binding transcription factor activity"/>
    <property type="evidence" value="ECO:0007669"/>
    <property type="project" value="InterPro"/>
</dbReference>
<feature type="domain" description="HTH deoR-type" evidence="4">
    <location>
        <begin position="4"/>
        <end position="62"/>
    </location>
</feature>
<name>A0A939C418_9ACTN</name>
<dbReference type="RefSeq" id="WP_205258390.1">
    <property type="nucleotide sequence ID" value="NZ_BAAAPV010000006.1"/>
</dbReference>
<dbReference type="PROSITE" id="PS00894">
    <property type="entry name" value="HTH_DEOR_1"/>
    <property type="match status" value="1"/>
</dbReference>
<dbReference type="InterPro" id="IPR036388">
    <property type="entry name" value="WH-like_DNA-bd_sf"/>
</dbReference>
<dbReference type="EMBL" id="JAERWL010000016">
    <property type="protein sequence ID" value="MBM9478275.1"/>
    <property type="molecule type" value="Genomic_DNA"/>
</dbReference>
<dbReference type="Gene3D" id="1.10.10.10">
    <property type="entry name" value="Winged helix-like DNA-binding domain superfamily/Winged helix DNA-binding domain"/>
    <property type="match status" value="1"/>
</dbReference>
<dbReference type="AlphaFoldDB" id="A0A939C418"/>
<dbReference type="Pfam" id="PF08279">
    <property type="entry name" value="HTH_11"/>
    <property type="match status" value="1"/>
</dbReference>
<dbReference type="PANTHER" id="PTHR34580:SF3">
    <property type="entry name" value="PROTEIN PAFB"/>
    <property type="match status" value="1"/>
</dbReference>
<dbReference type="PROSITE" id="PS51000">
    <property type="entry name" value="HTH_DEOR_2"/>
    <property type="match status" value="1"/>
</dbReference>
<protein>
    <submittedName>
        <fullName evidence="5">WYL domain-containing protein</fullName>
    </submittedName>
</protein>
<evidence type="ECO:0000259" key="4">
    <source>
        <dbReference type="PROSITE" id="PS51000"/>
    </source>
</evidence>
<dbReference type="Proteomes" id="UP000663801">
    <property type="component" value="Unassembled WGS sequence"/>
</dbReference>
<gene>
    <name evidence="5" type="ORF">JL107_17645</name>
</gene>
<dbReference type="InterPro" id="IPR036390">
    <property type="entry name" value="WH_DNA-bd_sf"/>
</dbReference>
<organism evidence="5 6">
    <name type="scientific">Nakamurella flavida</name>
    <dbReference type="NCBI Taxonomy" id="363630"/>
    <lineage>
        <taxon>Bacteria</taxon>
        <taxon>Bacillati</taxon>
        <taxon>Actinomycetota</taxon>
        <taxon>Actinomycetes</taxon>
        <taxon>Nakamurellales</taxon>
        <taxon>Nakamurellaceae</taxon>
        <taxon>Nakamurella</taxon>
    </lineage>
</organism>
<evidence type="ECO:0000256" key="2">
    <source>
        <dbReference type="ARBA" id="ARBA00023125"/>
    </source>
</evidence>
<dbReference type="InterPro" id="IPR018356">
    <property type="entry name" value="Tscrpt_reg_HTH_DeoR_CS"/>
</dbReference>
<keyword evidence="6" id="KW-1185">Reference proteome</keyword>
<dbReference type="PANTHER" id="PTHR34580">
    <property type="match status" value="1"/>
</dbReference>
<dbReference type="SUPFAM" id="SSF46785">
    <property type="entry name" value="Winged helix' DNA-binding domain"/>
    <property type="match status" value="1"/>
</dbReference>
<comment type="caution">
    <text evidence="5">The sequence shown here is derived from an EMBL/GenBank/DDBJ whole genome shotgun (WGS) entry which is preliminary data.</text>
</comment>
<dbReference type="Pfam" id="PF13280">
    <property type="entry name" value="WYL"/>
    <property type="match status" value="1"/>
</dbReference>
<evidence type="ECO:0000313" key="5">
    <source>
        <dbReference type="EMBL" id="MBM9478275.1"/>
    </source>
</evidence>
<dbReference type="InterPro" id="IPR026881">
    <property type="entry name" value="WYL_dom"/>
</dbReference>
<reference evidence="5" key="1">
    <citation type="submission" date="2021-01" db="EMBL/GenBank/DDBJ databases">
        <title>KCTC 19127 draft genome.</title>
        <authorList>
            <person name="An D."/>
        </authorList>
    </citation>
    <scope>NUCLEOTIDE SEQUENCE</scope>
    <source>
        <strain evidence="5">KCTC 19127</strain>
    </source>
</reference>
<evidence type="ECO:0000313" key="6">
    <source>
        <dbReference type="Proteomes" id="UP000663801"/>
    </source>
</evidence>
<evidence type="ECO:0000256" key="1">
    <source>
        <dbReference type="ARBA" id="ARBA00023015"/>
    </source>
</evidence>
<dbReference type="InterPro" id="IPR051534">
    <property type="entry name" value="CBASS_pafABC_assoc_protein"/>
</dbReference>
<keyword evidence="1" id="KW-0805">Transcription regulation</keyword>
<proteinExistence type="predicted"/>
<keyword evidence="2" id="KW-0238">DNA-binding</keyword>
<dbReference type="GO" id="GO:0003677">
    <property type="term" value="F:DNA binding"/>
    <property type="evidence" value="ECO:0007669"/>
    <property type="project" value="UniProtKB-KW"/>
</dbReference>